<dbReference type="GO" id="GO:0032259">
    <property type="term" value="P:methylation"/>
    <property type="evidence" value="ECO:0007669"/>
    <property type="project" value="UniProtKB-KW"/>
</dbReference>
<comment type="catalytic activity">
    <reaction evidence="1">
        <text>L-glutamyl-[protein] + S-adenosyl-L-methionine = [protein]-L-glutamate 5-O-methyl ester + S-adenosyl-L-homocysteine</text>
        <dbReference type="Rhea" id="RHEA:24452"/>
        <dbReference type="Rhea" id="RHEA-COMP:10208"/>
        <dbReference type="Rhea" id="RHEA-COMP:10311"/>
        <dbReference type="ChEBI" id="CHEBI:29973"/>
        <dbReference type="ChEBI" id="CHEBI:57856"/>
        <dbReference type="ChEBI" id="CHEBI:59789"/>
        <dbReference type="ChEBI" id="CHEBI:82795"/>
        <dbReference type="EC" id="2.1.1.80"/>
    </reaction>
</comment>
<feature type="domain" description="CheR-type methyltransferase" evidence="6">
    <location>
        <begin position="1"/>
        <end position="275"/>
    </location>
</feature>
<dbReference type="Proteomes" id="UP000198771">
    <property type="component" value="Unassembled WGS sequence"/>
</dbReference>
<dbReference type="PRINTS" id="PR00996">
    <property type="entry name" value="CHERMTFRASE"/>
</dbReference>
<keyword evidence="8" id="KW-1185">Reference proteome</keyword>
<dbReference type="InterPro" id="IPR026024">
    <property type="entry name" value="Chemotaxis_MeTrfase_CheR"/>
</dbReference>
<dbReference type="GO" id="GO:0008983">
    <property type="term" value="F:protein-glutamate O-methyltransferase activity"/>
    <property type="evidence" value="ECO:0007669"/>
    <property type="project" value="UniProtKB-EC"/>
</dbReference>
<evidence type="ECO:0000256" key="5">
    <source>
        <dbReference type="ARBA" id="ARBA00022691"/>
    </source>
</evidence>
<reference evidence="7 8" key="1">
    <citation type="submission" date="2016-10" db="EMBL/GenBank/DDBJ databases">
        <authorList>
            <person name="de Groot N.N."/>
        </authorList>
    </citation>
    <scope>NUCLEOTIDE SEQUENCE [LARGE SCALE GENOMIC DNA]</scope>
    <source>
        <strain evidence="7 8">ASO4-2</strain>
    </source>
</reference>
<dbReference type="STRING" id="617002.SAMN05660653_00291"/>
<keyword evidence="4 7" id="KW-0808">Transferase</keyword>
<dbReference type="SUPFAM" id="SSF53335">
    <property type="entry name" value="S-adenosyl-L-methionine-dependent methyltransferases"/>
    <property type="match status" value="1"/>
</dbReference>
<evidence type="ECO:0000256" key="3">
    <source>
        <dbReference type="ARBA" id="ARBA00022603"/>
    </source>
</evidence>
<dbReference type="EMBL" id="FMXO01000001">
    <property type="protein sequence ID" value="SDB05451.1"/>
    <property type="molecule type" value="Genomic_DNA"/>
</dbReference>
<dbReference type="InterPro" id="IPR022642">
    <property type="entry name" value="CheR_C"/>
</dbReference>
<dbReference type="AlphaFoldDB" id="A0A1G6AAK3"/>
<dbReference type="Gene3D" id="3.40.50.150">
    <property type="entry name" value="Vaccinia Virus protein VP39"/>
    <property type="match status" value="1"/>
</dbReference>
<dbReference type="PANTHER" id="PTHR24422:SF26">
    <property type="entry name" value="CHEMOTAXIS PROTEIN METHYLTRANSFERASE"/>
    <property type="match status" value="1"/>
</dbReference>
<sequence>MLGSMMERDFRRLSEFVQNKCGIKMPSSKKTMMEARLQRRLRALGLADYRAYCEYVFSPKGTESEIPHLIDALSTNTTSFFREPHHFQYLTSSVLPSWWQNNGHERELAVWSAGCSSGEEPYTLAMVLAEFMEHHPLFRWFILATDINTQVLERAAKGIYPDDRLNSIPAQLRTKYLLRSKDRSKKLIRIIPALRERIHFRRLNFMEKFAFREPMDIIFCRNVMIYFERDVQERLIRNFLEYLHPLGHLVIGHSESLAGMNLGLRQVAPTVYGKA</sequence>
<dbReference type="InterPro" id="IPR036804">
    <property type="entry name" value="CheR_N_sf"/>
</dbReference>
<gene>
    <name evidence="7" type="ORF">SAMN05660653_00291</name>
</gene>
<keyword evidence="3 7" id="KW-0489">Methyltransferase</keyword>
<dbReference type="Pfam" id="PF03705">
    <property type="entry name" value="CheR_N"/>
    <property type="match status" value="1"/>
</dbReference>
<accession>A0A1G6AAK3</accession>
<organism evidence="7 8">
    <name type="scientific">Desulfonatronum thiosulfatophilum</name>
    <dbReference type="NCBI Taxonomy" id="617002"/>
    <lineage>
        <taxon>Bacteria</taxon>
        <taxon>Pseudomonadati</taxon>
        <taxon>Thermodesulfobacteriota</taxon>
        <taxon>Desulfovibrionia</taxon>
        <taxon>Desulfovibrionales</taxon>
        <taxon>Desulfonatronaceae</taxon>
        <taxon>Desulfonatronum</taxon>
    </lineage>
</organism>
<evidence type="ECO:0000313" key="8">
    <source>
        <dbReference type="Proteomes" id="UP000198771"/>
    </source>
</evidence>
<keyword evidence="5" id="KW-0949">S-adenosyl-L-methionine</keyword>
<protein>
    <recommendedName>
        <fullName evidence="2">protein-glutamate O-methyltransferase</fullName>
        <ecNumber evidence="2">2.1.1.80</ecNumber>
    </recommendedName>
</protein>
<evidence type="ECO:0000313" key="7">
    <source>
        <dbReference type="EMBL" id="SDB05451.1"/>
    </source>
</evidence>
<dbReference type="Gene3D" id="1.10.155.10">
    <property type="entry name" value="Chemotaxis receptor methyltransferase CheR, N-terminal domain"/>
    <property type="match status" value="1"/>
</dbReference>
<evidence type="ECO:0000256" key="2">
    <source>
        <dbReference type="ARBA" id="ARBA00012534"/>
    </source>
</evidence>
<dbReference type="InterPro" id="IPR029063">
    <property type="entry name" value="SAM-dependent_MTases_sf"/>
</dbReference>
<proteinExistence type="predicted"/>
<evidence type="ECO:0000259" key="6">
    <source>
        <dbReference type="PROSITE" id="PS50123"/>
    </source>
</evidence>
<dbReference type="OrthoDB" id="9786165at2"/>
<dbReference type="InterPro" id="IPR022641">
    <property type="entry name" value="CheR_N"/>
</dbReference>
<evidence type="ECO:0000256" key="1">
    <source>
        <dbReference type="ARBA" id="ARBA00001541"/>
    </source>
</evidence>
<dbReference type="PROSITE" id="PS50123">
    <property type="entry name" value="CHER"/>
    <property type="match status" value="1"/>
</dbReference>
<dbReference type="SUPFAM" id="SSF47757">
    <property type="entry name" value="Chemotaxis receptor methyltransferase CheR, N-terminal domain"/>
    <property type="match status" value="1"/>
</dbReference>
<dbReference type="PANTHER" id="PTHR24422">
    <property type="entry name" value="CHEMOTAXIS PROTEIN METHYLTRANSFERASE"/>
    <property type="match status" value="1"/>
</dbReference>
<dbReference type="RefSeq" id="WP_092116464.1">
    <property type="nucleotide sequence ID" value="NZ_FMXO01000001.1"/>
</dbReference>
<dbReference type="Pfam" id="PF01739">
    <property type="entry name" value="CheR"/>
    <property type="match status" value="1"/>
</dbReference>
<evidence type="ECO:0000256" key="4">
    <source>
        <dbReference type="ARBA" id="ARBA00022679"/>
    </source>
</evidence>
<dbReference type="SMART" id="SM00138">
    <property type="entry name" value="MeTrc"/>
    <property type="match status" value="1"/>
</dbReference>
<name>A0A1G6AAK3_9BACT</name>
<dbReference type="EC" id="2.1.1.80" evidence="2"/>
<dbReference type="InterPro" id="IPR050903">
    <property type="entry name" value="Bact_Chemotaxis_MeTrfase"/>
</dbReference>
<dbReference type="InterPro" id="IPR000780">
    <property type="entry name" value="CheR_MeTrfase"/>
</dbReference>
<dbReference type="PIRSF" id="PIRSF000410">
    <property type="entry name" value="CheR"/>
    <property type="match status" value="1"/>
</dbReference>